<dbReference type="eggNOG" id="COG3088">
    <property type="taxonomic scope" value="Bacteria"/>
</dbReference>
<gene>
    <name evidence="2" type="ORF">HMPREF9332_01705</name>
</gene>
<keyword evidence="1" id="KW-1133">Transmembrane helix</keyword>
<dbReference type="AlphaFoldDB" id="G5GDQ4"/>
<organism evidence="2 3">
    <name type="scientific">Alloprevotella rava F0323</name>
    <dbReference type="NCBI Taxonomy" id="679199"/>
    <lineage>
        <taxon>Bacteria</taxon>
        <taxon>Pseudomonadati</taxon>
        <taxon>Bacteroidota</taxon>
        <taxon>Bacteroidia</taxon>
        <taxon>Bacteroidales</taxon>
        <taxon>Prevotellaceae</taxon>
        <taxon>Alloprevotella</taxon>
    </lineage>
</organism>
<evidence type="ECO:0008006" key="4">
    <source>
        <dbReference type="Google" id="ProtNLM"/>
    </source>
</evidence>
<proteinExistence type="predicted"/>
<evidence type="ECO:0000313" key="2">
    <source>
        <dbReference type="EMBL" id="EHG21598.1"/>
    </source>
</evidence>
<comment type="caution">
    <text evidence="2">The sequence shown here is derived from an EMBL/GenBank/DDBJ whole genome shotgun (WGS) entry which is preliminary data.</text>
</comment>
<name>G5GDQ4_9BACT</name>
<protein>
    <recommendedName>
        <fullName evidence="4">Oxygen tolerance</fullName>
    </recommendedName>
</protein>
<dbReference type="STRING" id="679199.HMPREF9332_01705"/>
<dbReference type="Proteomes" id="UP000015993">
    <property type="component" value="Unassembled WGS sequence"/>
</dbReference>
<reference evidence="2 3" key="1">
    <citation type="submission" date="2011-08" db="EMBL/GenBank/DDBJ databases">
        <title>The Genome Sequence of Prevotella sp. oral taxon 302 str. F0323.</title>
        <authorList>
            <consortium name="The Broad Institute Genome Sequencing Platform"/>
            <person name="Earl A."/>
            <person name="Ward D."/>
            <person name="Feldgarden M."/>
            <person name="Gevers D."/>
            <person name="Izard J."/>
            <person name="Blanton J.M."/>
            <person name="Baranova O.V."/>
            <person name="Tanner A.C."/>
            <person name="Dewhirst F.E."/>
            <person name="Young S.K."/>
            <person name="Zeng Q."/>
            <person name="Gargeya S."/>
            <person name="Fitzgerald M."/>
            <person name="Haas B."/>
            <person name="Abouelleil A."/>
            <person name="Alvarado L."/>
            <person name="Arachchi H.M."/>
            <person name="Berlin A."/>
            <person name="Brown A."/>
            <person name="Chapman S.B."/>
            <person name="Chen Z."/>
            <person name="Dunbar C."/>
            <person name="Freedman E."/>
            <person name="Gearin G."/>
            <person name="Gellesch M."/>
            <person name="Goldberg J."/>
            <person name="Griggs A."/>
            <person name="Gujja S."/>
            <person name="Heiman D."/>
            <person name="Howarth C."/>
            <person name="Larson L."/>
            <person name="Lui A."/>
            <person name="MacDonald P.J.P."/>
            <person name="Montmayeur A."/>
            <person name="Murphy C."/>
            <person name="Neiman D."/>
            <person name="Pearson M."/>
            <person name="Priest M."/>
            <person name="Roberts A."/>
            <person name="Saif S."/>
            <person name="Shea T."/>
            <person name="Shenoy N."/>
            <person name="Sisk P."/>
            <person name="Stolte C."/>
            <person name="Sykes S."/>
            <person name="Wortman J."/>
            <person name="Nusbaum C."/>
            <person name="Birren B."/>
        </authorList>
    </citation>
    <scope>NUCLEOTIDE SEQUENCE [LARGE SCALE GENOMIC DNA]</scope>
    <source>
        <strain evidence="2 3">F0323</strain>
    </source>
</reference>
<keyword evidence="1" id="KW-0472">Membrane</keyword>
<sequence length="365" mass="41175">MRNNVRMKIVIIRNILLLLAWVVASVTMAQVVVESKLDTAEIRIGEQVQIQVKVTAGKSQRVVFPEFGNGQEVTPGVEVLAGSRIDTTLLNAGKRIELKRRYTVTSFDSSLYNIVPYVMVNGDTVHSRNSVGLKVGTIPVDTVHYDRFNGPFDPVDMPFSWTWHLWLLSLLLIVMLVLVVMLAIRLSNKAPLTRVVTVEQPEAPHLVAMKEMEKMKQQVDSSVLSHKEYYEQLTNILRTYIMQRFGINAREMTSQEIINALLTSNDKIGLQELQELLSTADLVKFAKYESSFTEAKHGLLVAVNYVNETKQSEVEMSAQKKVIVIGGEQRQQRIRIGMYIGLVLLSLASLALLVYLLEEIVNTFL</sequence>
<keyword evidence="1" id="KW-0812">Transmembrane</keyword>
<evidence type="ECO:0000256" key="1">
    <source>
        <dbReference type="SAM" id="Phobius"/>
    </source>
</evidence>
<feature type="transmembrane region" description="Helical" evidence="1">
    <location>
        <begin position="163"/>
        <end position="184"/>
    </location>
</feature>
<feature type="transmembrane region" description="Helical" evidence="1">
    <location>
        <begin position="336"/>
        <end position="357"/>
    </location>
</feature>
<dbReference type="HOGENOM" id="CLU_060895_0_0_10"/>
<evidence type="ECO:0000313" key="3">
    <source>
        <dbReference type="Proteomes" id="UP000015993"/>
    </source>
</evidence>
<accession>G5GDQ4</accession>
<keyword evidence="3" id="KW-1185">Reference proteome</keyword>
<dbReference type="EMBL" id="ACZK01000030">
    <property type="protein sequence ID" value="EHG21598.1"/>
    <property type="molecule type" value="Genomic_DNA"/>
</dbReference>